<accession>A0A835H0R9</accession>
<dbReference type="SUPFAM" id="SSF53137">
    <property type="entry name" value="Translational machinery components"/>
    <property type="match status" value="1"/>
</dbReference>
<comment type="caution">
    <text evidence="4">The sequence shown here is derived from an EMBL/GenBank/DDBJ whole genome shotgun (WGS) entry which is preliminary data.</text>
</comment>
<dbReference type="GO" id="GO:0022625">
    <property type="term" value="C:cytosolic large ribosomal subunit"/>
    <property type="evidence" value="ECO:0007669"/>
    <property type="project" value="TreeGrafter"/>
</dbReference>
<evidence type="ECO:0000256" key="3">
    <source>
        <dbReference type="ARBA" id="ARBA00023274"/>
    </source>
</evidence>
<keyword evidence="5" id="KW-1185">Reference proteome</keyword>
<evidence type="ECO:0000256" key="1">
    <source>
        <dbReference type="ARBA" id="ARBA00007116"/>
    </source>
</evidence>
<sequence>MTYVISHPLPTLGPHYRTFSIVSFKLLVGFLHEENDDLISITSGTAGYELGISGTKTGLVKLSSLKGALDGGLDIPHSDKRFAGFKKENKQLDAGVHRKYVYGGHVAAYMMTLIEDEPEKYQTHFSEYIKKGIEADGIEELYRKVHASIRADPTT</sequence>
<dbReference type="PRINTS" id="PR00058">
    <property type="entry name" value="RIBOSOMALL5"/>
</dbReference>
<protein>
    <recommendedName>
        <fullName evidence="6">60S ribosomal protein L5</fullName>
    </recommendedName>
</protein>
<dbReference type="GO" id="GO:0003735">
    <property type="term" value="F:structural constituent of ribosome"/>
    <property type="evidence" value="ECO:0007669"/>
    <property type="project" value="InterPro"/>
</dbReference>
<dbReference type="InterPro" id="IPR005485">
    <property type="entry name" value="Rbsml_uL18_euk_arch"/>
</dbReference>
<keyword evidence="2" id="KW-0689">Ribosomal protein</keyword>
<name>A0A835H0R9_9MAGN</name>
<gene>
    <name evidence="4" type="ORF">IFM89_000484</name>
</gene>
<dbReference type="Proteomes" id="UP000631114">
    <property type="component" value="Unassembled WGS sequence"/>
</dbReference>
<organism evidence="4 5">
    <name type="scientific">Coptis chinensis</name>
    <dbReference type="NCBI Taxonomy" id="261450"/>
    <lineage>
        <taxon>Eukaryota</taxon>
        <taxon>Viridiplantae</taxon>
        <taxon>Streptophyta</taxon>
        <taxon>Embryophyta</taxon>
        <taxon>Tracheophyta</taxon>
        <taxon>Spermatophyta</taxon>
        <taxon>Magnoliopsida</taxon>
        <taxon>Ranunculales</taxon>
        <taxon>Ranunculaceae</taxon>
        <taxon>Coptidoideae</taxon>
        <taxon>Coptis</taxon>
    </lineage>
</organism>
<evidence type="ECO:0000256" key="2">
    <source>
        <dbReference type="ARBA" id="ARBA00022980"/>
    </source>
</evidence>
<dbReference type="PANTHER" id="PTHR23410">
    <property type="entry name" value="RIBOSOMAL PROTEIN L5-RELATED"/>
    <property type="match status" value="1"/>
</dbReference>
<proteinExistence type="inferred from homology"/>
<dbReference type="GO" id="GO:0006412">
    <property type="term" value="P:translation"/>
    <property type="evidence" value="ECO:0007669"/>
    <property type="project" value="InterPro"/>
</dbReference>
<dbReference type="GO" id="GO:0000027">
    <property type="term" value="P:ribosomal large subunit assembly"/>
    <property type="evidence" value="ECO:0007669"/>
    <property type="project" value="TreeGrafter"/>
</dbReference>
<evidence type="ECO:0000313" key="5">
    <source>
        <dbReference type="Proteomes" id="UP000631114"/>
    </source>
</evidence>
<dbReference type="AlphaFoldDB" id="A0A835H0R9"/>
<evidence type="ECO:0000313" key="4">
    <source>
        <dbReference type="EMBL" id="KAF9590939.1"/>
    </source>
</evidence>
<dbReference type="EMBL" id="JADFTS010000008">
    <property type="protein sequence ID" value="KAF9590939.1"/>
    <property type="molecule type" value="Genomic_DNA"/>
</dbReference>
<dbReference type="OrthoDB" id="1618453at2759"/>
<reference evidence="4 5" key="1">
    <citation type="submission" date="2020-10" db="EMBL/GenBank/DDBJ databases">
        <title>The Coptis chinensis genome and diversification of protoberbering-type alkaloids.</title>
        <authorList>
            <person name="Wang B."/>
            <person name="Shu S."/>
            <person name="Song C."/>
            <person name="Liu Y."/>
        </authorList>
    </citation>
    <scope>NUCLEOTIDE SEQUENCE [LARGE SCALE GENOMIC DNA]</scope>
    <source>
        <strain evidence="4">HL-2020</strain>
        <tissue evidence="4">Leaf</tissue>
    </source>
</reference>
<dbReference type="Gene3D" id="3.30.420.100">
    <property type="match status" value="1"/>
</dbReference>
<keyword evidence="3" id="KW-0687">Ribonucleoprotein</keyword>
<dbReference type="PANTHER" id="PTHR23410:SF12">
    <property type="entry name" value="LARGE RIBOSOMAL SUBUNIT PROTEIN UL18"/>
    <property type="match status" value="1"/>
</dbReference>
<comment type="similarity">
    <text evidence="1">Belongs to the universal ribosomal protein uL18 family.</text>
</comment>
<dbReference type="GO" id="GO:0008097">
    <property type="term" value="F:5S rRNA binding"/>
    <property type="evidence" value="ECO:0007669"/>
    <property type="project" value="InterPro"/>
</dbReference>
<evidence type="ECO:0008006" key="6">
    <source>
        <dbReference type="Google" id="ProtNLM"/>
    </source>
</evidence>